<reference evidence="1 2" key="1">
    <citation type="submission" date="2015-11" db="EMBL/GenBank/DDBJ databases">
        <title>Exploring the genomic traits of fungus-feeding bacterial genus Collimonas.</title>
        <authorList>
            <person name="Song C."/>
            <person name="Schmidt R."/>
            <person name="de Jager V."/>
            <person name="Krzyzanowska D."/>
            <person name="Jongedijk E."/>
            <person name="Cankar K."/>
            <person name="Beekwilder J."/>
            <person name="van Veen A."/>
            <person name="de Boer W."/>
            <person name="van Veen J.A."/>
            <person name="Garbeva P."/>
        </authorList>
    </citation>
    <scope>NUCLEOTIDE SEQUENCE [LARGE SCALE GENOMIC DNA]</scope>
    <source>
        <strain evidence="1 2">Ter91</strain>
    </source>
</reference>
<accession>A0A127Q6K7</accession>
<dbReference type="RefSeq" id="WP_167595178.1">
    <property type="nucleotide sequence ID" value="NZ_CP013234.1"/>
</dbReference>
<evidence type="ECO:0000313" key="1">
    <source>
        <dbReference type="EMBL" id="AMP05699.1"/>
    </source>
</evidence>
<gene>
    <name evidence="1" type="ORF">CPter91_3373</name>
</gene>
<dbReference type="STRING" id="279113.CPter91_3373"/>
<organism evidence="1 2">
    <name type="scientific">Collimonas pratensis</name>
    <dbReference type="NCBI Taxonomy" id="279113"/>
    <lineage>
        <taxon>Bacteria</taxon>
        <taxon>Pseudomonadati</taxon>
        <taxon>Pseudomonadota</taxon>
        <taxon>Betaproteobacteria</taxon>
        <taxon>Burkholderiales</taxon>
        <taxon>Oxalobacteraceae</taxon>
        <taxon>Collimonas</taxon>
    </lineage>
</organism>
<evidence type="ECO:0000313" key="2">
    <source>
        <dbReference type="Proteomes" id="UP000074561"/>
    </source>
</evidence>
<name>A0A127Q6K7_9BURK</name>
<protein>
    <submittedName>
        <fullName evidence="1">Uncharacterized protein</fullName>
    </submittedName>
</protein>
<sequence>MHQYFLNARNAVLLALLAALAWLLILLHLLSPLAAHSKPQVHVAPIFMPQ</sequence>
<dbReference type="Proteomes" id="UP000074561">
    <property type="component" value="Chromosome"/>
</dbReference>
<dbReference type="EMBL" id="CP013234">
    <property type="protein sequence ID" value="AMP05699.1"/>
    <property type="molecule type" value="Genomic_DNA"/>
</dbReference>
<dbReference type="PATRIC" id="fig|279113.9.peg.3330"/>
<dbReference type="KEGG" id="cpra:CPter91_3373"/>
<proteinExistence type="predicted"/>
<dbReference type="AlphaFoldDB" id="A0A127Q6K7"/>